<accession>A0A450X3E3</accession>
<protein>
    <submittedName>
        <fullName evidence="1">Uncharacterized protein</fullName>
    </submittedName>
</protein>
<dbReference type="EMBL" id="CAADGH010000007">
    <property type="protein sequence ID" value="VFK74600.1"/>
    <property type="molecule type" value="Genomic_DNA"/>
</dbReference>
<dbReference type="AlphaFoldDB" id="A0A450X3E3"/>
<sequence length="89" mass="10036">MVLFYYLLLITCNLIFIGTLSDDFDGPNECDSPLYFQRSLGTNLFLIREKFTPSITELRQPRIENDIAISSDLNTPVAPLFGLSQTSLS</sequence>
<dbReference type="EMBL" id="CAADFQ010000001">
    <property type="protein sequence ID" value="VFK26696.1"/>
    <property type="molecule type" value="Genomic_DNA"/>
</dbReference>
<evidence type="ECO:0000313" key="2">
    <source>
        <dbReference type="EMBL" id="VFK26696.1"/>
    </source>
</evidence>
<name>A0A450X3E3_9GAMM</name>
<dbReference type="EMBL" id="CAADFO010000006">
    <property type="protein sequence ID" value="VFK23795.1"/>
    <property type="molecule type" value="Genomic_DNA"/>
</dbReference>
<proteinExistence type="predicted"/>
<organism evidence="1">
    <name type="scientific">Candidatus Kentrum sp. MB</name>
    <dbReference type="NCBI Taxonomy" id="2138164"/>
    <lineage>
        <taxon>Bacteria</taxon>
        <taxon>Pseudomonadati</taxon>
        <taxon>Pseudomonadota</taxon>
        <taxon>Gammaproteobacteria</taxon>
        <taxon>Candidatus Kentrum</taxon>
    </lineage>
</organism>
<evidence type="ECO:0000313" key="3">
    <source>
        <dbReference type="EMBL" id="VFK74600.1"/>
    </source>
</evidence>
<gene>
    <name evidence="1" type="ORF">BECKMB1821G_GA0114241_100619</name>
    <name evidence="3" type="ORF">BECKMB1821H_GA0114242_100719</name>
    <name evidence="2" type="ORF">BECKMB1821I_GA0114274_100192</name>
</gene>
<evidence type="ECO:0000313" key="1">
    <source>
        <dbReference type="EMBL" id="VFK23795.1"/>
    </source>
</evidence>
<reference evidence="1" key="1">
    <citation type="submission" date="2019-02" db="EMBL/GenBank/DDBJ databases">
        <authorList>
            <person name="Gruber-Vodicka R. H."/>
            <person name="Seah K. B. B."/>
        </authorList>
    </citation>
    <scope>NUCLEOTIDE SEQUENCE</scope>
    <source>
        <strain evidence="1">BECK_BZ197</strain>
        <strain evidence="3">BECK_BZ198</strain>
        <strain evidence="2">BECK_BZ199</strain>
    </source>
</reference>